<dbReference type="PANTHER" id="PTHR34145:SF36">
    <property type="entry name" value="F-BOX DOMAIN-CONTAINING PROTEIN"/>
    <property type="match status" value="1"/>
</dbReference>
<evidence type="ECO:0000259" key="2">
    <source>
        <dbReference type="Pfam" id="PF23622"/>
    </source>
</evidence>
<dbReference type="Gramene" id="TraesSYM5A03G02719950.1">
    <property type="protein sequence ID" value="TraesSYM5A03G02719950.1"/>
    <property type="gene ID" value="TraesSYM5A03G02719950"/>
</dbReference>
<feature type="region of interest" description="Disordered" evidence="1">
    <location>
        <begin position="1"/>
        <end position="53"/>
    </location>
</feature>
<dbReference type="RefSeq" id="XP_044385220.1">
    <property type="nucleotide sequence ID" value="XM_044529285.1"/>
</dbReference>
<dbReference type="Gramene" id="TraesWEE_scaffold_041016_01G000100.1">
    <property type="protein sequence ID" value="TraesWEE_scaffold_041016_01G000100.1"/>
    <property type="gene ID" value="TraesWEE_scaffold_041016_01G000100"/>
</dbReference>
<evidence type="ECO:0000313" key="4">
    <source>
        <dbReference type="Proteomes" id="UP000019116"/>
    </source>
</evidence>
<dbReference type="InterPro" id="IPR036047">
    <property type="entry name" value="F-box-like_dom_sf"/>
</dbReference>
<dbReference type="Gramene" id="TraesJUL5A03G02710360.1">
    <property type="protein sequence ID" value="TraesJUL5A03G02710360.1"/>
    <property type="gene ID" value="TraesJUL5A03G02710360"/>
</dbReference>
<dbReference type="InterPro" id="IPR055357">
    <property type="entry name" value="LRR_At1g61320_AtMIF1"/>
</dbReference>
<dbReference type="Gramene" id="TraesCS5A02G276900.1">
    <property type="protein sequence ID" value="TraesCS5A02G276900.1"/>
    <property type="gene ID" value="TraesCS5A02G276900"/>
</dbReference>
<dbReference type="Gramene" id="TraesCLE_scaffold_016041_01G000300.1">
    <property type="protein sequence ID" value="TraesCLE_scaffold_016041_01G000300.1"/>
    <property type="gene ID" value="TraesCLE_scaffold_016041_01G000300"/>
</dbReference>
<reference evidence="3" key="2">
    <citation type="submission" date="2018-10" db="UniProtKB">
        <authorList>
            <consortium name="EnsemblPlants"/>
        </authorList>
    </citation>
    <scope>IDENTIFICATION</scope>
</reference>
<sequence>MGLPALNRLMSMQRDRRRRPTQGRNGLVTSSLAKRKDSPCIHDENSRLDKKSRYSGPPLLEDIWHHIHSLLPLRDAARVACVSHSFRSSWSCFPNLSLTRETLGLDNGVDGLSCPCEVAMDLARKTDHILKNHSGIGVKALKLEICDFPFFNTSCDLDRWLHIAVKPGIEELNLRLIESRASLCREKSHAALCRKISQKSHATVYNFPCSLLDGSGKSIQQLYLNNCALRPTVALGRLRSLTSLNFFFVRITENELRCLFSSSIALEKLTLRSCDELFFLEIPSLLQRLSHLVVEECTNLEVIKSKAPHLYSFGYRGTLVRLSLGDSLQNLYIDASDQDVVHHACADLLHVVPNLEALEISSYYPMDTLVVPGKFLHLQRLCIGFFTPDYDYLSLVSLLDACPSLETFVLSVEPDRVRKESVLGNSSHNLIQMPGHMHRNIKDVHIIGFCYANSMVELTCHILENVKSLEYLTLSISGDDEILCSKSENGICLRMNKYMRMEARKALLAVERHILGKVPSTVELEVVKPCSRCNTL</sequence>
<dbReference type="SUPFAM" id="SSF52047">
    <property type="entry name" value="RNI-like"/>
    <property type="match status" value="1"/>
</dbReference>
<organism evidence="3">
    <name type="scientific">Triticum aestivum</name>
    <name type="common">Wheat</name>
    <dbReference type="NCBI Taxonomy" id="4565"/>
    <lineage>
        <taxon>Eukaryota</taxon>
        <taxon>Viridiplantae</taxon>
        <taxon>Streptophyta</taxon>
        <taxon>Embryophyta</taxon>
        <taxon>Tracheophyta</taxon>
        <taxon>Spermatophyta</taxon>
        <taxon>Magnoliopsida</taxon>
        <taxon>Liliopsida</taxon>
        <taxon>Poales</taxon>
        <taxon>Poaceae</taxon>
        <taxon>BOP clade</taxon>
        <taxon>Pooideae</taxon>
        <taxon>Triticodae</taxon>
        <taxon>Triticeae</taxon>
        <taxon>Triticinae</taxon>
        <taxon>Triticum</taxon>
    </lineage>
</organism>
<evidence type="ECO:0000313" key="3">
    <source>
        <dbReference type="EnsemblPlants" id="TraesCS5A02G276900.1"/>
    </source>
</evidence>
<dbReference type="SUPFAM" id="SSF81383">
    <property type="entry name" value="F-box domain"/>
    <property type="match status" value="1"/>
</dbReference>
<dbReference type="Gramene" id="TraesROB_scaffold_032155_01G000300.1">
    <property type="protein sequence ID" value="TraesROB_scaffold_032155_01G000300.1"/>
    <property type="gene ID" value="TraesROB_scaffold_032155_01G000300"/>
</dbReference>
<dbReference type="EnsemblPlants" id="TraesCS5A02G276900.1">
    <property type="protein sequence ID" value="TraesCS5A02G276900.1"/>
    <property type="gene ID" value="TraesCS5A02G276900"/>
</dbReference>
<dbReference type="Gramene" id="TraesSTA5A03G02681350.1">
    <property type="protein sequence ID" value="TraesSTA5A03G02681350.1"/>
    <property type="gene ID" value="TraesSTA5A03G02681350"/>
</dbReference>
<dbReference type="Pfam" id="PF23622">
    <property type="entry name" value="LRR_At1g61320_AtMIF1"/>
    <property type="match status" value="1"/>
</dbReference>
<dbReference type="Proteomes" id="UP000019116">
    <property type="component" value="Chromosome 5A"/>
</dbReference>
<dbReference type="OrthoDB" id="613853at2759"/>
<dbReference type="Gramene" id="TraesCS5A03G0679600.1">
    <property type="protein sequence ID" value="TraesCS5A03G0679600.1.CDS"/>
    <property type="gene ID" value="TraesCS5A03G0679600"/>
</dbReference>
<dbReference type="InterPro" id="IPR053772">
    <property type="entry name" value="At1g61320/At1g61330-like"/>
</dbReference>
<dbReference type="OMA" id="CFHMGKD"/>
<dbReference type="PANTHER" id="PTHR34145">
    <property type="entry name" value="OS02G0105600 PROTEIN"/>
    <property type="match status" value="1"/>
</dbReference>
<proteinExistence type="predicted"/>
<feature type="domain" description="At1g61320/AtMIF1 LRR" evidence="2">
    <location>
        <begin position="129"/>
        <end position="531"/>
    </location>
</feature>
<gene>
    <name evidence="3" type="primary">LOC123107298</name>
</gene>
<protein>
    <recommendedName>
        <fullName evidence="2">At1g61320/AtMIF1 LRR domain-containing protein</fullName>
    </recommendedName>
</protein>
<feature type="compositionally biased region" description="Basic and acidic residues" evidence="1">
    <location>
        <begin position="34"/>
        <end position="52"/>
    </location>
</feature>
<dbReference type="InterPro" id="IPR032675">
    <property type="entry name" value="LRR_dom_sf"/>
</dbReference>
<dbReference type="AlphaFoldDB" id="A0A3B6KI83"/>
<dbReference type="Gene3D" id="3.80.10.10">
    <property type="entry name" value="Ribonuclease Inhibitor"/>
    <property type="match status" value="1"/>
</dbReference>
<reference evidence="3" key="1">
    <citation type="submission" date="2018-08" db="EMBL/GenBank/DDBJ databases">
        <authorList>
            <person name="Rossello M."/>
        </authorList>
    </citation>
    <scope>NUCLEOTIDE SEQUENCE [LARGE SCALE GENOMIC DNA]</scope>
    <source>
        <strain evidence="3">cv. Chinese Spring</strain>
    </source>
</reference>
<name>A0A3B6KI83_WHEAT</name>
<dbReference type="STRING" id="4565.A0A3B6KI83"/>
<evidence type="ECO:0000256" key="1">
    <source>
        <dbReference type="SAM" id="MobiDB-lite"/>
    </source>
</evidence>
<dbReference type="Gramene" id="TraesCAD_scaffold_047190_01G000300.1">
    <property type="protein sequence ID" value="TraesCAD_scaffold_047190_01G000300.1"/>
    <property type="gene ID" value="TraesCAD_scaffold_047190_01G000300"/>
</dbReference>
<dbReference type="Gramene" id="TraesLAC5A03G02644300.1">
    <property type="protein sequence ID" value="TraesLAC5A03G02644300.1"/>
    <property type="gene ID" value="TraesLAC5A03G02644300"/>
</dbReference>
<dbReference type="Gramene" id="TraesNOR5A03G02712980.1">
    <property type="protein sequence ID" value="TraesNOR5A03G02712980.1"/>
    <property type="gene ID" value="TraesNOR5A03G02712980"/>
</dbReference>
<accession>A0A3B6KI83</accession>
<keyword evidence="4" id="KW-1185">Reference proteome</keyword>
<dbReference type="GeneID" id="123107298"/>